<evidence type="ECO:0000313" key="5">
    <source>
        <dbReference type="Proteomes" id="UP000034805"/>
    </source>
</evidence>
<dbReference type="EMBL" id="JARO02008566">
    <property type="protein sequence ID" value="KPP62562.1"/>
    <property type="molecule type" value="Genomic_DNA"/>
</dbReference>
<evidence type="ECO:0000313" key="4">
    <source>
        <dbReference type="EMBL" id="KPP62562.1"/>
    </source>
</evidence>
<evidence type="ECO:0000256" key="3">
    <source>
        <dbReference type="ARBA" id="ARBA00022824"/>
    </source>
</evidence>
<organism evidence="4 5">
    <name type="scientific">Scleropages formosus</name>
    <name type="common">Asian bonytongue</name>
    <name type="synonym">Osteoglossum formosum</name>
    <dbReference type="NCBI Taxonomy" id="113540"/>
    <lineage>
        <taxon>Eukaryota</taxon>
        <taxon>Metazoa</taxon>
        <taxon>Chordata</taxon>
        <taxon>Craniata</taxon>
        <taxon>Vertebrata</taxon>
        <taxon>Euteleostomi</taxon>
        <taxon>Actinopterygii</taxon>
        <taxon>Neopterygii</taxon>
        <taxon>Teleostei</taxon>
        <taxon>Osteoglossocephala</taxon>
        <taxon>Osteoglossomorpha</taxon>
        <taxon>Osteoglossiformes</taxon>
        <taxon>Osteoglossidae</taxon>
        <taxon>Scleropages</taxon>
    </lineage>
</organism>
<keyword evidence="3" id="KW-0256">Endoplasmic reticulum</keyword>
<dbReference type="Proteomes" id="UP000034805">
    <property type="component" value="Unassembled WGS sequence"/>
</dbReference>
<sequence>MRLLTQLPQRCLFSGWGDEITWVQTYEEGLTKMKQSQKPLMVIHHKEDCPYSQGINVLGERIRVVSPVRCRGTAGLAGLCGDCFRLCCGETWYFHSKTVDIVAHSALKKAFAADKAVQKMAQEDFVMLNVVHETWDKHLASDGTYVPRIVFVDPSMKVRVDIVGKYGNRLYAYQADNVDTLLKNMKKAKVLLHNEL</sequence>
<comment type="caution">
    <text evidence="4">The sequence shown here is derived from an EMBL/GenBank/DDBJ whole genome shotgun (WGS) entry which is preliminary data.</text>
</comment>
<dbReference type="GO" id="GO:0005783">
    <property type="term" value="C:endoplasmic reticulum"/>
    <property type="evidence" value="ECO:0007669"/>
    <property type="project" value="UniProtKB-SubCell"/>
</dbReference>
<evidence type="ECO:0000256" key="2">
    <source>
        <dbReference type="ARBA" id="ARBA00022729"/>
    </source>
</evidence>
<comment type="subcellular location">
    <subcellularLocation>
        <location evidence="1">Endoplasmic reticulum</location>
    </subcellularLocation>
</comment>
<dbReference type="InterPro" id="IPR051099">
    <property type="entry name" value="AGR/TXD"/>
</dbReference>
<evidence type="ECO:0000256" key="1">
    <source>
        <dbReference type="ARBA" id="ARBA00004240"/>
    </source>
</evidence>
<dbReference type="Gene3D" id="3.40.30.10">
    <property type="entry name" value="Glutaredoxin"/>
    <property type="match status" value="2"/>
</dbReference>
<gene>
    <name evidence="4" type="ORF">Z043_119247</name>
</gene>
<dbReference type="Pfam" id="PF13899">
    <property type="entry name" value="Thioredoxin_7"/>
    <property type="match status" value="2"/>
</dbReference>
<dbReference type="PANTHER" id="PTHR15337:SF1">
    <property type="entry name" value="ANTERIOR GRADIENT PROTEIN 2 HOMOLOG"/>
    <property type="match status" value="1"/>
</dbReference>
<proteinExistence type="predicted"/>
<keyword evidence="2" id="KW-0732">Signal</keyword>
<dbReference type="AlphaFoldDB" id="A0A0P7TN92"/>
<accession>A0A0P7TN92</accession>
<name>A0A0P7TN92_SCLFO</name>
<reference evidence="4 5" key="1">
    <citation type="submission" date="2015-08" db="EMBL/GenBank/DDBJ databases">
        <title>The genome of the Asian arowana (Scleropages formosus).</title>
        <authorList>
            <person name="Tan M.H."/>
            <person name="Gan H.M."/>
            <person name="Croft L.J."/>
            <person name="Austin C.M."/>
        </authorList>
    </citation>
    <scope>NUCLEOTIDE SEQUENCE [LARGE SCALE GENOMIC DNA]</scope>
    <source>
        <strain evidence="4">Aro1</strain>
    </source>
</reference>
<dbReference type="PANTHER" id="PTHR15337">
    <property type="entry name" value="ANTERIOR GRADIENT PROTEIN-RELATED"/>
    <property type="match status" value="1"/>
</dbReference>
<protein>
    <submittedName>
        <fullName evidence="4">Anterior gradient protein 3-like</fullName>
    </submittedName>
</protein>